<dbReference type="InterPro" id="IPR045851">
    <property type="entry name" value="AMP-bd_C_sf"/>
</dbReference>
<dbReference type="Gene3D" id="3.30.300.30">
    <property type="match status" value="1"/>
</dbReference>
<gene>
    <name evidence="9" type="ORF">OLC1_LOCUS14931</name>
</gene>
<dbReference type="Pfam" id="PF13193">
    <property type="entry name" value="AMP-binding_C"/>
    <property type="match status" value="1"/>
</dbReference>
<dbReference type="EMBL" id="OX459122">
    <property type="protein sequence ID" value="CAI9106434.1"/>
    <property type="molecule type" value="Genomic_DNA"/>
</dbReference>
<evidence type="ECO:0000256" key="1">
    <source>
        <dbReference type="ARBA" id="ARBA00004930"/>
    </source>
</evidence>
<dbReference type="SUPFAM" id="SSF56801">
    <property type="entry name" value="Acetyl-CoA synthetase-like"/>
    <property type="match status" value="1"/>
</dbReference>
<dbReference type="InterPro" id="IPR020845">
    <property type="entry name" value="AMP-binding_CS"/>
</dbReference>
<dbReference type="Gene3D" id="3.40.50.12780">
    <property type="entry name" value="N-terminal domain of ligase-like"/>
    <property type="match status" value="1"/>
</dbReference>
<feature type="domain" description="AMP-binding enzyme C-terminal" evidence="8">
    <location>
        <begin position="462"/>
        <end position="541"/>
    </location>
</feature>
<name>A0AAV1DHE6_OLDCO</name>
<keyword evidence="3" id="KW-0436">Ligase</keyword>
<dbReference type="Proteomes" id="UP001161247">
    <property type="component" value="Chromosome 5"/>
</dbReference>
<dbReference type="FunFam" id="3.30.300.30:FF:000008">
    <property type="entry name" value="2,3-dihydroxybenzoate-AMP ligase"/>
    <property type="match status" value="1"/>
</dbReference>
<protein>
    <submittedName>
        <fullName evidence="9">OLC1v1005587C1</fullName>
    </submittedName>
</protein>
<evidence type="ECO:0000256" key="3">
    <source>
        <dbReference type="ARBA" id="ARBA00022598"/>
    </source>
</evidence>
<sequence>MEGTVKCAANYVPLSPISFLDRSAILFADKVSVVNGDLDFTWAETRERCVKLASALQQLGISRHDVVAAMIPNIPEMFELHFGVPMAGAVLCTLNIRHDSAMVSSTLNHSDAKLVFVHYQLLNVVTGALKILSEYSSNKKLPQIVVINSLTHHLNGDSESGVESRLLEYNSLLASGRPDFEIIRPLDELEPISLNYTSGTTSNPKGVIYSHRGAYLNSLAAVLLTEMKSMPVYLWTVPMFHCNGWCLTWAVTAQGGKNVFLQDGVVTGKEIFECIEKQRVTHMAGAPTILNLMVNTPETDRRPVPRKVSVMTGGAPPPPQVLFKMEELGFDVTHAYGLTETYGAATICAWKPEWNTLAPDARAKLKSRQGLQHLGMEEADVKDPATMKSVPGDGKTMGEVMFRGNTIMSGYLKNPEATENAFKDGWFRTGDLAVKHPDGYIELKDRLKDIIMCGGESISTIEVESVIYSHPAVLEAAVIGKPDDYWGETPCAFVKLKNNDDDDTVVISDAEIIQHCCDHLPAYMAPTTVVFADLPKTSTGKIQKFLLRQKAKDLSQPS</sequence>
<dbReference type="NCBIfam" id="NF006020">
    <property type="entry name" value="PRK08162.1"/>
    <property type="match status" value="1"/>
</dbReference>
<evidence type="ECO:0000259" key="8">
    <source>
        <dbReference type="Pfam" id="PF13193"/>
    </source>
</evidence>
<dbReference type="PANTHER" id="PTHR43859">
    <property type="entry name" value="ACYL-ACTIVATING ENZYME"/>
    <property type="match status" value="1"/>
</dbReference>
<keyword evidence="4" id="KW-0276">Fatty acid metabolism</keyword>
<dbReference type="CDD" id="cd12118">
    <property type="entry name" value="ttLC_FACS_AEE21_like"/>
    <property type="match status" value="1"/>
</dbReference>
<dbReference type="InterPro" id="IPR025110">
    <property type="entry name" value="AMP-bd_C"/>
</dbReference>
<dbReference type="PANTHER" id="PTHR43859:SF4">
    <property type="entry name" value="BUTANOATE--COA LIGASE AAE1-RELATED"/>
    <property type="match status" value="1"/>
</dbReference>
<feature type="domain" description="AMP-dependent synthetase/ligase" evidence="7">
    <location>
        <begin position="22"/>
        <end position="412"/>
    </location>
</feature>
<comment type="similarity">
    <text evidence="2">Belongs to the ATP-dependent AMP-binding enzyme family.</text>
</comment>
<dbReference type="InterPro" id="IPR000873">
    <property type="entry name" value="AMP-dep_synth/lig_dom"/>
</dbReference>
<organism evidence="9 10">
    <name type="scientific">Oldenlandia corymbosa var. corymbosa</name>
    <dbReference type="NCBI Taxonomy" id="529605"/>
    <lineage>
        <taxon>Eukaryota</taxon>
        <taxon>Viridiplantae</taxon>
        <taxon>Streptophyta</taxon>
        <taxon>Embryophyta</taxon>
        <taxon>Tracheophyta</taxon>
        <taxon>Spermatophyta</taxon>
        <taxon>Magnoliopsida</taxon>
        <taxon>eudicotyledons</taxon>
        <taxon>Gunneridae</taxon>
        <taxon>Pentapetalae</taxon>
        <taxon>asterids</taxon>
        <taxon>lamiids</taxon>
        <taxon>Gentianales</taxon>
        <taxon>Rubiaceae</taxon>
        <taxon>Rubioideae</taxon>
        <taxon>Spermacoceae</taxon>
        <taxon>Hedyotis-Oldenlandia complex</taxon>
        <taxon>Oldenlandia</taxon>
    </lineage>
</organism>
<dbReference type="GO" id="GO:0009698">
    <property type="term" value="P:phenylpropanoid metabolic process"/>
    <property type="evidence" value="ECO:0007669"/>
    <property type="project" value="UniProtKB-KW"/>
</dbReference>
<dbReference type="InterPro" id="IPR042099">
    <property type="entry name" value="ANL_N_sf"/>
</dbReference>
<accession>A0AAV1DHE6</accession>
<evidence type="ECO:0000256" key="6">
    <source>
        <dbReference type="ARBA" id="ARBA00023098"/>
    </source>
</evidence>
<evidence type="ECO:0000256" key="2">
    <source>
        <dbReference type="ARBA" id="ARBA00006432"/>
    </source>
</evidence>
<evidence type="ECO:0000256" key="4">
    <source>
        <dbReference type="ARBA" id="ARBA00022832"/>
    </source>
</evidence>
<evidence type="ECO:0000256" key="5">
    <source>
        <dbReference type="ARBA" id="ARBA00023051"/>
    </source>
</evidence>
<dbReference type="AlphaFoldDB" id="A0AAV1DHE6"/>
<proteinExistence type="inferred from homology"/>
<comment type="pathway">
    <text evidence="1">Phytoalexin biosynthesis; 3,4',5-trihydroxystilbene biosynthesis; 3,4',5-trihydroxystilbene from trans-4-coumarate: step 1/2.</text>
</comment>
<dbReference type="Pfam" id="PF00501">
    <property type="entry name" value="AMP-binding"/>
    <property type="match status" value="1"/>
</dbReference>
<dbReference type="GO" id="GO:0006631">
    <property type="term" value="P:fatty acid metabolic process"/>
    <property type="evidence" value="ECO:0007669"/>
    <property type="project" value="UniProtKB-KW"/>
</dbReference>
<evidence type="ECO:0000313" key="9">
    <source>
        <dbReference type="EMBL" id="CAI9106434.1"/>
    </source>
</evidence>
<dbReference type="FunFam" id="3.40.50.12780:FF:000003">
    <property type="entry name" value="Long-chain-fatty-acid--CoA ligase FadD"/>
    <property type="match status" value="1"/>
</dbReference>
<keyword evidence="5" id="KW-0587">Phenylpropanoid metabolism</keyword>
<dbReference type="PROSITE" id="PS00455">
    <property type="entry name" value="AMP_BINDING"/>
    <property type="match status" value="1"/>
</dbReference>
<evidence type="ECO:0000259" key="7">
    <source>
        <dbReference type="Pfam" id="PF00501"/>
    </source>
</evidence>
<dbReference type="GO" id="GO:0106286">
    <property type="term" value="F:(E)-caffeate-CoA ligase activity"/>
    <property type="evidence" value="ECO:0007669"/>
    <property type="project" value="UniProtKB-ARBA"/>
</dbReference>
<reference evidence="9" key="1">
    <citation type="submission" date="2023-03" db="EMBL/GenBank/DDBJ databases">
        <authorList>
            <person name="Julca I."/>
        </authorList>
    </citation>
    <scope>NUCLEOTIDE SEQUENCE</scope>
</reference>
<keyword evidence="6" id="KW-0443">Lipid metabolism</keyword>
<keyword evidence="10" id="KW-1185">Reference proteome</keyword>
<evidence type="ECO:0000313" key="10">
    <source>
        <dbReference type="Proteomes" id="UP001161247"/>
    </source>
</evidence>